<name>A0A1V6NC36_PENPO</name>
<dbReference type="EMBL" id="MDYM01000014">
    <property type="protein sequence ID" value="OQD62026.1"/>
    <property type="molecule type" value="Genomic_DNA"/>
</dbReference>
<accession>A0A1V6NC36</accession>
<gene>
    <name evidence="2" type="ORF">PENPOL_c014G08865</name>
</gene>
<keyword evidence="3" id="KW-1185">Reference proteome</keyword>
<proteinExistence type="predicted"/>
<organism evidence="2 3">
    <name type="scientific">Penicillium polonicum</name>
    <dbReference type="NCBI Taxonomy" id="60169"/>
    <lineage>
        <taxon>Eukaryota</taxon>
        <taxon>Fungi</taxon>
        <taxon>Dikarya</taxon>
        <taxon>Ascomycota</taxon>
        <taxon>Pezizomycotina</taxon>
        <taxon>Eurotiomycetes</taxon>
        <taxon>Eurotiomycetidae</taxon>
        <taxon>Eurotiales</taxon>
        <taxon>Aspergillaceae</taxon>
        <taxon>Penicillium</taxon>
    </lineage>
</organism>
<feature type="region of interest" description="Disordered" evidence="1">
    <location>
        <begin position="1"/>
        <end position="60"/>
    </location>
</feature>
<evidence type="ECO:0000256" key="1">
    <source>
        <dbReference type="SAM" id="MobiDB-lite"/>
    </source>
</evidence>
<protein>
    <submittedName>
        <fullName evidence="2">Uncharacterized protein</fullName>
    </submittedName>
</protein>
<comment type="caution">
    <text evidence="2">The sequence shown here is derived from an EMBL/GenBank/DDBJ whole genome shotgun (WGS) entry which is preliminary data.</text>
</comment>
<evidence type="ECO:0000313" key="2">
    <source>
        <dbReference type="EMBL" id="OQD62026.1"/>
    </source>
</evidence>
<feature type="compositionally biased region" description="Polar residues" evidence="1">
    <location>
        <begin position="13"/>
        <end position="30"/>
    </location>
</feature>
<dbReference type="AlphaFoldDB" id="A0A1V6NC36"/>
<reference evidence="3" key="1">
    <citation type="journal article" date="2017" name="Nat. Microbiol.">
        <title>Global analysis of biosynthetic gene clusters reveals vast potential of secondary metabolite production in Penicillium species.</title>
        <authorList>
            <person name="Nielsen J.C."/>
            <person name="Grijseels S."/>
            <person name="Prigent S."/>
            <person name="Ji B."/>
            <person name="Dainat J."/>
            <person name="Nielsen K.F."/>
            <person name="Frisvad J.C."/>
            <person name="Workman M."/>
            <person name="Nielsen J."/>
        </authorList>
    </citation>
    <scope>NUCLEOTIDE SEQUENCE [LARGE SCALE GENOMIC DNA]</scope>
    <source>
        <strain evidence="3">IBT 4502</strain>
    </source>
</reference>
<sequence>MVYRFNVPAPEAENSTDSITKTCGTTTNESTPKRPPAETAAPSHRTTAWVSPPTDVRRLI</sequence>
<dbReference type="Proteomes" id="UP000191408">
    <property type="component" value="Unassembled WGS sequence"/>
</dbReference>
<evidence type="ECO:0000313" key="3">
    <source>
        <dbReference type="Proteomes" id="UP000191408"/>
    </source>
</evidence>